<comment type="caution">
    <text evidence="1">The sequence shown here is derived from an EMBL/GenBank/DDBJ whole genome shotgun (WGS) entry which is preliminary data.</text>
</comment>
<dbReference type="EMBL" id="JARIHO010000029">
    <property type="protein sequence ID" value="KAJ7337345.1"/>
    <property type="molecule type" value="Genomic_DNA"/>
</dbReference>
<organism evidence="1 2">
    <name type="scientific">Mycena albidolilacea</name>
    <dbReference type="NCBI Taxonomy" id="1033008"/>
    <lineage>
        <taxon>Eukaryota</taxon>
        <taxon>Fungi</taxon>
        <taxon>Dikarya</taxon>
        <taxon>Basidiomycota</taxon>
        <taxon>Agaricomycotina</taxon>
        <taxon>Agaricomycetes</taxon>
        <taxon>Agaricomycetidae</taxon>
        <taxon>Agaricales</taxon>
        <taxon>Marasmiineae</taxon>
        <taxon>Mycenaceae</taxon>
        <taxon>Mycena</taxon>
    </lineage>
</organism>
<gene>
    <name evidence="1" type="ORF">DFH08DRAFT_252153</name>
</gene>
<name>A0AAD6ZSU6_9AGAR</name>
<sequence>MAPATISPPPIPDVAPPQSAAHYHQPFSVPFAPPMYDPALETAPPDYLAGGEWYDTSTTGQSSTGVFGDAQLLFQDQAMPTSYEDPSFATGFSNMQGFDGTTAHDLGYQDFMEVDANTIALWSQAPTSFGVADWDLYLGRFVDDVHEGQPYPQY</sequence>
<evidence type="ECO:0000313" key="2">
    <source>
        <dbReference type="Proteomes" id="UP001218218"/>
    </source>
</evidence>
<evidence type="ECO:0000313" key="1">
    <source>
        <dbReference type="EMBL" id="KAJ7337345.1"/>
    </source>
</evidence>
<keyword evidence="2" id="KW-1185">Reference proteome</keyword>
<dbReference type="AlphaFoldDB" id="A0AAD6ZSU6"/>
<protein>
    <submittedName>
        <fullName evidence="1">Uncharacterized protein</fullName>
    </submittedName>
</protein>
<accession>A0AAD6ZSU6</accession>
<reference evidence="1" key="1">
    <citation type="submission" date="2023-03" db="EMBL/GenBank/DDBJ databases">
        <title>Massive genome expansion in bonnet fungi (Mycena s.s.) driven by repeated elements and novel gene families across ecological guilds.</title>
        <authorList>
            <consortium name="Lawrence Berkeley National Laboratory"/>
            <person name="Harder C.B."/>
            <person name="Miyauchi S."/>
            <person name="Viragh M."/>
            <person name="Kuo A."/>
            <person name="Thoen E."/>
            <person name="Andreopoulos B."/>
            <person name="Lu D."/>
            <person name="Skrede I."/>
            <person name="Drula E."/>
            <person name="Henrissat B."/>
            <person name="Morin E."/>
            <person name="Kohler A."/>
            <person name="Barry K."/>
            <person name="LaButti K."/>
            <person name="Morin E."/>
            <person name="Salamov A."/>
            <person name="Lipzen A."/>
            <person name="Mereny Z."/>
            <person name="Hegedus B."/>
            <person name="Baldrian P."/>
            <person name="Stursova M."/>
            <person name="Weitz H."/>
            <person name="Taylor A."/>
            <person name="Grigoriev I.V."/>
            <person name="Nagy L.G."/>
            <person name="Martin F."/>
            <person name="Kauserud H."/>
        </authorList>
    </citation>
    <scope>NUCLEOTIDE SEQUENCE</scope>
    <source>
        <strain evidence="1">CBHHK002</strain>
    </source>
</reference>
<dbReference type="Proteomes" id="UP001218218">
    <property type="component" value="Unassembled WGS sequence"/>
</dbReference>
<proteinExistence type="predicted"/>